<proteinExistence type="predicted"/>
<sequence length="536" mass="59216">MHDFERKNRLPYLLGGLLAALPLSVSLAIAQEQDSSVTQAPRVNINEYIVRGNTVLNAREIEKAVYPFLGPQRTLADVESAQQALQQAYQDKGYQSVYVELPEQQVTGGVVLLQIMETRVGRVRVVGAKHSSPLAIREEVPALTEGVVPNFTQVQDELTELGRTGQRQVMPMINEGQIPGTMDIELTVEDKNPWNGSLTLNNDYSADTEKLRSVATLGHSNLWQKGHSASLTFFTAPEDTNNAEVWSGSYSAPLNERWSLRFSGYHSESDVATVGGTNVLGKGHSYGMAAIYSLPFTGDWMHTVSLGLDVKSFDESVQFSGETDDVPLEYMPLTLSYNGYFFTDQRQGNFGISLVTSTDKLFGDGSGWEEFDYKRYKASPDFAVLKGTFGLTDALPRNWELATRGEWQVASGPLVSNEQFSAGGSYSVRGYLAAEQSSDDGFMLSAELRTPSIKEWLDLPVQELRLHAFVDSANMWLQDAMQEQDDKYELASVGIGARAEVTSWLHGSFDLGYPLVDGPETERHDAHAHFSLTASF</sequence>
<dbReference type="OrthoDB" id="5664954at2"/>
<keyword evidence="1" id="KW-1134">Transmembrane beta strand</keyword>
<dbReference type="GO" id="GO:0098046">
    <property type="term" value="C:type V protein secretion system complex"/>
    <property type="evidence" value="ECO:0007669"/>
    <property type="project" value="TreeGrafter"/>
</dbReference>
<feature type="domain" description="Polypeptide-transport-associated ShlB-type" evidence="6">
    <location>
        <begin position="44"/>
        <end position="117"/>
    </location>
</feature>
<protein>
    <submittedName>
        <fullName evidence="7">Hemolysin activation/secretion protein</fullName>
    </submittedName>
</protein>
<dbReference type="Pfam" id="PF08479">
    <property type="entry name" value="POTRA_2"/>
    <property type="match status" value="1"/>
</dbReference>
<keyword evidence="4" id="KW-0732">Signal</keyword>
<dbReference type="AlphaFoldDB" id="A0A1H1Q6V5"/>
<keyword evidence="3" id="KW-0998">Cell outer membrane</keyword>
<reference evidence="8" key="1">
    <citation type="submission" date="2016-10" db="EMBL/GenBank/DDBJ databases">
        <authorList>
            <person name="Varghese N."/>
            <person name="Submissions S."/>
        </authorList>
    </citation>
    <scope>NUCLEOTIDE SEQUENCE [LARGE SCALE GENOMIC DNA]</scope>
    <source>
        <strain evidence="8">2SM5</strain>
    </source>
</reference>
<dbReference type="Gene3D" id="2.40.160.50">
    <property type="entry name" value="membrane protein fhac: a member of the omp85/tpsb transporter family"/>
    <property type="match status" value="1"/>
</dbReference>
<dbReference type="Pfam" id="PF03865">
    <property type="entry name" value="ShlB"/>
    <property type="match status" value="1"/>
</dbReference>
<dbReference type="InterPro" id="IPR005565">
    <property type="entry name" value="Hemolysn_activator_HlyB_C"/>
</dbReference>
<dbReference type="PANTHER" id="PTHR34597">
    <property type="entry name" value="SLR1661 PROTEIN"/>
    <property type="match status" value="1"/>
</dbReference>
<dbReference type="GO" id="GO:0008320">
    <property type="term" value="F:protein transmembrane transporter activity"/>
    <property type="evidence" value="ECO:0007669"/>
    <property type="project" value="TreeGrafter"/>
</dbReference>
<dbReference type="GO" id="GO:0046819">
    <property type="term" value="P:protein secretion by the type V secretion system"/>
    <property type="evidence" value="ECO:0007669"/>
    <property type="project" value="TreeGrafter"/>
</dbReference>
<keyword evidence="1" id="KW-0472">Membrane</keyword>
<evidence type="ECO:0000256" key="4">
    <source>
        <dbReference type="SAM" id="SignalP"/>
    </source>
</evidence>
<evidence type="ECO:0000256" key="3">
    <source>
        <dbReference type="ARBA" id="ARBA00023237"/>
    </source>
</evidence>
<gene>
    <name evidence="7" type="ORF">SAMN05216198_1398</name>
</gene>
<name>A0A1H1Q6V5_9GAMM</name>
<evidence type="ECO:0000313" key="8">
    <source>
        <dbReference type="Proteomes" id="UP000243426"/>
    </source>
</evidence>
<keyword evidence="8" id="KW-1185">Reference proteome</keyword>
<organism evidence="7 8">
    <name type="scientific">Halopseudomonas litoralis</name>
    <dbReference type="NCBI Taxonomy" id="797277"/>
    <lineage>
        <taxon>Bacteria</taxon>
        <taxon>Pseudomonadati</taxon>
        <taxon>Pseudomonadota</taxon>
        <taxon>Gammaproteobacteria</taxon>
        <taxon>Pseudomonadales</taxon>
        <taxon>Pseudomonadaceae</taxon>
        <taxon>Halopseudomonas</taxon>
    </lineage>
</organism>
<evidence type="ECO:0000259" key="6">
    <source>
        <dbReference type="Pfam" id="PF08479"/>
    </source>
</evidence>
<evidence type="ECO:0000259" key="5">
    <source>
        <dbReference type="Pfam" id="PF03865"/>
    </source>
</evidence>
<accession>A0A1H1Q6V5</accession>
<dbReference type="InterPro" id="IPR013686">
    <property type="entry name" value="Polypept-transport_assoc_ShlB"/>
</dbReference>
<dbReference type="PANTHER" id="PTHR34597:SF6">
    <property type="entry name" value="BLR6126 PROTEIN"/>
    <property type="match status" value="1"/>
</dbReference>
<dbReference type="Gene3D" id="3.10.20.310">
    <property type="entry name" value="membrane protein fhac"/>
    <property type="match status" value="1"/>
</dbReference>
<feature type="domain" description="Haemolysin activator HlyB C-terminal" evidence="5">
    <location>
        <begin position="180"/>
        <end position="498"/>
    </location>
</feature>
<evidence type="ECO:0000313" key="7">
    <source>
        <dbReference type="EMBL" id="SDS19130.1"/>
    </source>
</evidence>
<dbReference type="STRING" id="797277.SAMN05216198_1398"/>
<dbReference type="Proteomes" id="UP000243426">
    <property type="component" value="Chromosome I"/>
</dbReference>
<keyword evidence="2" id="KW-0812">Transmembrane</keyword>
<evidence type="ECO:0000256" key="2">
    <source>
        <dbReference type="ARBA" id="ARBA00022692"/>
    </source>
</evidence>
<feature type="chain" id="PRO_5009257312" evidence="4">
    <location>
        <begin position="31"/>
        <end position="536"/>
    </location>
</feature>
<dbReference type="InterPro" id="IPR051544">
    <property type="entry name" value="TPS_OM_transporter"/>
</dbReference>
<dbReference type="EMBL" id="LT629748">
    <property type="protein sequence ID" value="SDS19130.1"/>
    <property type="molecule type" value="Genomic_DNA"/>
</dbReference>
<feature type="signal peptide" evidence="4">
    <location>
        <begin position="1"/>
        <end position="30"/>
    </location>
</feature>
<evidence type="ECO:0000256" key="1">
    <source>
        <dbReference type="ARBA" id="ARBA00022452"/>
    </source>
</evidence>